<proteinExistence type="inferred from homology"/>
<gene>
    <name evidence="9" type="primary">8238823</name>
    <name evidence="8" type="ORF">Phum_PHUM249720</name>
</gene>
<evidence type="ECO:0000313" key="10">
    <source>
        <dbReference type="Proteomes" id="UP000009046"/>
    </source>
</evidence>
<feature type="region of interest" description="Disordered" evidence="7">
    <location>
        <begin position="221"/>
        <end position="306"/>
    </location>
</feature>
<comment type="function">
    <text evidence="1">Required for the processing of the 27S pre-rRNA.</text>
</comment>
<organism>
    <name type="scientific">Pediculus humanus subsp. corporis</name>
    <name type="common">Body louse</name>
    <dbReference type="NCBI Taxonomy" id="121224"/>
    <lineage>
        <taxon>Eukaryota</taxon>
        <taxon>Metazoa</taxon>
        <taxon>Ecdysozoa</taxon>
        <taxon>Arthropoda</taxon>
        <taxon>Hexapoda</taxon>
        <taxon>Insecta</taxon>
        <taxon>Pterygota</taxon>
        <taxon>Neoptera</taxon>
        <taxon>Paraneoptera</taxon>
        <taxon>Psocodea</taxon>
        <taxon>Troctomorpha</taxon>
        <taxon>Phthiraptera</taxon>
        <taxon>Anoplura</taxon>
        <taxon>Pediculidae</taxon>
        <taxon>Pediculus</taxon>
    </lineage>
</organism>
<reference evidence="8" key="1">
    <citation type="submission" date="2007-04" db="EMBL/GenBank/DDBJ databases">
        <title>Annotation of Pediculus humanus corporis strain USDA.</title>
        <authorList>
            <person name="Kirkness E."/>
            <person name="Hannick L."/>
            <person name="Hass B."/>
            <person name="Bruggner R."/>
            <person name="Lawson D."/>
            <person name="Bidwell S."/>
            <person name="Joardar V."/>
            <person name="Caler E."/>
            <person name="Walenz B."/>
            <person name="Inman J."/>
            <person name="Schobel S."/>
            <person name="Galinsky K."/>
            <person name="Amedeo P."/>
            <person name="Strausberg R."/>
        </authorList>
    </citation>
    <scope>NUCLEOTIDE SEQUENCE</scope>
    <source>
        <strain evidence="8">USDA</strain>
    </source>
</reference>
<dbReference type="KEGG" id="phu:Phum_PHUM249720"/>
<evidence type="ECO:0008006" key="11">
    <source>
        <dbReference type="Google" id="ProtNLM"/>
    </source>
</evidence>
<dbReference type="GO" id="GO:0006364">
    <property type="term" value="P:rRNA processing"/>
    <property type="evidence" value="ECO:0007669"/>
    <property type="project" value="TreeGrafter"/>
</dbReference>
<reference evidence="9" key="3">
    <citation type="submission" date="2020-05" db="UniProtKB">
        <authorList>
            <consortium name="EnsemblMetazoa"/>
        </authorList>
    </citation>
    <scope>IDENTIFICATION</scope>
    <source>
        <strain evidence="9">USDA</strain>
    </source>
</reference>
<accession>E0VJT2</accession>
<dbReference type="RefSeq" id="XP_002426376.1">
    <property type="nucleotide sequence ID" value="XM_002426331.1"/>
</dbReference>
<keyword evidence="10" id="KW-1185">Reference proteome</keyword>
<dbReference type="PANTHER" id="PTHR13028">
    <property type="entry name" value="RRNA PROCESSING PROTEIN EBNA1-BINDING PROTEIN-RELATED"/>
    <property type="match status" value="1"/>
</dbReference>
<dbReference type="HOGENOM" id="CLU_036007_1_0_1"/>
<evidence type="ECO:0000256" key="7">
    <source>
        <dbReference type="SAM" id="MobiDB-lite"/>
    </source>
</evidence>
<evidence type="ECO:0000256" key="4">
    <source>
        <dbReference type="ARBA" id="ARBA00022517"/>
    </source>
</evidence>
<dbReference type="GeneID" id="8238823"/>
<reference evidence="8" key="2">
    <citation type="submission" date="2007-04" db="EMBL/GenBank/DDBJ databases">
        <title>The genome of the human body louse.</title>
        <authorList>
            <consortium name="The Human Body Louse Genome Consortium"/>
            <person name="Kirkness E."/>
            <person name="Walenz B."/>
            <person name="Hass B."/>
            <person name="Bruggner R."/>
            <person name="Strausberg R."/>
        </authorList>
    </citation>
    <scope>NUCLEOTIDE SEQUENCE</scope>
    <source>
        <strain evidence="8">USDA</strain>
    </source>
</reference>
<dbReference type="EnsemblMetazoa" id="PHUM249720-RA">
    <property type="protein sequence ID" value="PHUM249720-PA"/>
    <property type="gene ID" value="PHUM249720"/>
</dbReference>
<dbReference type="EMBL" id="AAZO01002894">
    <property type="status" value="NOT_ANNOTATED_CDS"/>
    <property type="molecule type" value="Genomic_DNA"/>
</dbReference>
<evidence type="ECO:0000256" key="5">
    <source>
        <dbReference type="ARBA" id="ARBA00023054"/>
    </source>
</evidence>
<dbReference type="VEuPathDB" id="VectorBase:PHUM249720"/>
<evidence type="ECO:0000256" key="6">
    <source>
        <dbReference type="ARBA" id="ARBA00023242"/>
    </source>
</evidence>
<evidence type="ECO:0000256" key="1">
    <source>
        <dbReference type="ARBA" id="ARBA00003387"/>
    </source>
</evidence>
<evidence type="ECO:0000313" key="8">
    <source>
        <dbReference type="EMBL" id="EEB13638.1"/>
    </source>
</evidence>
<protein>
    <recommendedName>
        <fullName evidence="11">rRNA-processing protein EBP2</fullName>
    </recommendedName>
</protein>
<name>E0VJT2_PEDHC</name>
<dbReference type="GO" id="GO:0034399">
    <property type="term" value="C:nuclear periphery"/>
    <property type="evidence" value="ECO:0007669"/>
    <property type="project" value="TreeGrafter"/>
</dbReference>
<dbReference type="InParanoid" id="E0VJT2"/>
<dbReference type="Pfam" id="PF05890">
    <property type="entry name" value="Ebp2"/>
    <property type="match status" value="1"/>
</dbReference>
<dbReference type="Proteomes" id="UP000009046">
    <property type="component" value="Unassembled WGS sequence"/>
</dbReference>
<feature type="compositionally biased region" description="Basic residues" evidence="7">
    <location>
        <begin position="279"/>
        <end position="306"/>
    </location>
</feature>
<dbReference type="CTD" id="8238823"/>
<comment type="subcellular location">
    <subcellularLocation>
        <location evidence="2">Nucleus</location>
        <location evidence="2">Nucleolus</location>
    </subcellularLocation>
</comment>
<dbReference type="AlphaFoldDB" id="E0VJT2"/>
<evidence type="ECO:0000256" key="3">
    <source>
        <dbReference type="ARBA" id="ARBA00007336"/>
    </source>
</evidence>
<dbReference type="OMA" id="RETMFHR"/>
<dbReference type="GO" id="GO:0042273">
    <property type="term" value="P:ribosomal large subunit biogenesis"/>
    <property type="evidence" value="ECO:0007669"/>
    <property type="project" value="TreeGrafter"/>
</dbReference>
<evidence type="ECO:0000313" key="9">
    <source>
        <dbReference type="EnsemblMetazoa" id="PHUM249720-PA"/>
    </source>
</evidence>
<dbReference type="eggNOG" id="KOG3080">
    <property type="taxonomic scope" value="Eukaryota"/>
</dbReference>
<dbReference type="STRING" id="121224.E0VJT2"/>
<evidence type="ECO:0000256" key="2">
    <source>
        <dbReference type="ARBA" id="ARBA00004604"/>
    </source>
</evidence>
<keyword evidence="5" id="KW-0175">Coiled coil</keyword>
<sequence>MNENEFNEFDISNVNDLSDEELQEAFAAGLIKPGLNIPCEEKELKNNISGLKSKLKEFKLNLNWIETLDVVSTPAPMPPEAYDEVTKDQKIPKLKNYYKFNGAFQSKDFTNDFKREMLFHRQAQSAILEGLPRLKSSGILTKRPDDYFAEMVKSDQHMHKVRLNLQSRQTVIAQSERAKELRRLKKVGKKAQIETKLKQAEEKRKLMNDVKKYRKGLTKDLSFLDGKDNNKSNSAKNKTKLSAKSKKKRAAKDEKFGFGGRKKGSKRNTKESSAYIGKMSKKGKKTGFKTNKRLGKSKRIKKKSRK</sequence>
<dbReference type="PANTHER" id="PTHR13028:SF0">
    <property type="entry name" value="RRNA-PROCESSING PROTEIN EBP2-RELATED"/>
    <property type="match status" value="1"/>
</dbReference>
<comment type="similarity">
    <text evidence="3">Belongs to the EBP2 family.</text>
</comment>
<dbReference type="EMBL" id="DS235226">
    <property type="protein sequence ID" value="EEB13638.1"/>
    <property type="molecule type" value="Genomic_DNA"/>
</dbReference>
<dbReference type="GO" id="GO:0005730">
    <property type="term" value="C:nucleolus"/>
    <property type="evidence" value="ECO:0007669"/>
    <property type="project" value="UniProtKB-SubCell"/>
</dbReference>
<dbReference type="FunCoup" id="E0VJT2">
    <property type="interactions" value="1487"/>
</dbReference>
<feature type="compositionally biased region" description="Basic residues" evidence="7">
    <location>
        <begin position="237"/>
        <end position="250"/>
    </location>
</feature>
<keyword evidence="4" id="KW-0690">Ribosome biogenesis</keyword>
<dbReference type="InterPro" id="IPR008610">
    <property type="entry name" value="Ebp2"/>
</dbReference>
<dbReference type="OrthoDB" id="443772at2759"/>
<keyword evidence="6" id="KW-0539">Nucleus</keyword>
<dbReference type="GO" id="GO:0030687">
    <property type="term" value="C:preribosome, large subunit precursor"/>
    <property type="evidence" value="ECO:0007669"/>
    <property type="project" value="TreeGrafter"/>
</dbReference>